<keyword evidence="1" id="KW-0574">Periplasm</keyword>
<dbReference type="InterPro" id="IPR032519">
    <property type="entry name" value="YbgF_tri"/>
</dbReference>
<organism evidence="4 5">
    <name type="scientific">Marinobacter daqiaonensis</name>
    <dbReference type="NCBI Taxonomy" id="650891"/>
    <lineage>
        <taxon>Bacteria</taxon>
        <taxon>Pseudomonadati</taxon>
        <taxon>Pseudomonadota</taxon>
        <taxon>Gammaproteobacteria</taxon>
        <taxon>Pseudomonadales</taxon>
        <taxon>Marinobacteraceae</taxon>
        <taxon>Marinobacter</taxon>
    </lineage>
</organism>
<dbReference type="SUPFAM" id="SSF48452">
    <property type="entry name" value="TPR-like"/>
    <property type="match status" value="1"/>
</dbReference>
<dbReference type="AlphaFoldDB" id="A0A1I6H137"/>
<dbReference type="InterPro" id="IPR014162">
    <property type="entry name" value="CpoB_C"/>
</dbReference>
<dbReference type="GO" id="GO:0043093">
    <property type="term" value="P:FtsZ-dependent cytokinesis"/>
    <property type="evidence" value="ECO:0007669"/>
    <property type="project" value="UniProtKB-UniRule"/>
</dbReference>
<evidence type="ECO:0000256" key="1">
    <source>
        <dbReference type="HAMAP-Rule" id="MF_02066"/>
    </source>
</evidence>
<keyword evidence="1" id="KW-0175">Coiled coil</keyword>
<protein>
    <recommendedName>
        <fullName evidence="1">Cell division coordinator CpoB</fullName>
    </recommendedName>
</protein>
<dbReference type="GO" id="GO:0070206">
    <property type="term" value="P:protein trimerization"/>
    <property type="evidence" value="ECO:0007669"/>
    <property type="project" value="InterPro"/>
</dbReference>
<dbReference type="GO" id="GO:0030288">
    <property type="term" value="C:outer membrane-bounded periplasmic space"/>
    <property type="evidence" value="ECO:0007669"/>
    <property type="project" value="UniProtKB-UniRule"/>
</dbReference>
<keyword evidence="1" id="KW-0132">Cell division</keyword>
<keyword evidence="5" id="KW-1185">Reference proteome</keyword>
<feature type="region of interest" description="Disordered" evidence="2">
    <location>
        <begin position="93"/>
        <end position="132"/>
    </location>
</feature>
<dbReference type="Proteomes" id="UP000198644">
    <property type="component" value="Unassembled WGS sequence"/>
</dbReference>
<dbReference type="Pfam" id="PF13174">
    <property type="entry name" value="TPR_6"/>
    <property type="match status" value="1"/>
</dbReference>
<evidence type="ECO:0000313" key="5">
    <source>
        <dbReference type="Proteomes" id="UP000198644"/>
    </source>
</evidence>
<dbReference type="OrthoDB" id="9768142at2"/>
<evidence type="ECO:0000259" key="3">
    <source>
        <dbReference type="Pfam" id="PF16331"/>
    </source>
</evidence>
<proteinExistence type="inferred from homology"/>
<accession>A0A1I6H137</accession>
<comment type="function">
    <text evidence="1">Mediates coordination of peptidoglycan synthesis and outer membrane constriction during cell division.</text>
</comment>
<reference evidence="5" key="1">
    <citation type="submission" date="2016-10" db="EMBL/GenBank/DDBJ databases">
        <authorList>
            <person name="Varghese N."/>
            <person name="Submissions S."/>
        </authorList>
    </citation>
    <scope>NUCLEOTIDE SEQUENCE [LARGE SCALE GENOMIC DNA]</scope>
    <source>
        <strain evidence="5">CGMCC 1.9167</strain>
    </source>
</reference>
<dbReference type="InterPro" id="IPR011990">
    <property type="entry name" value="TPR-like_helical_dom_sf"/>
</dbReference>
<keyword evidence="1" id="KW-0732">Signal</keyword>
<evidence type="ECO:0000256" key="2">
    <source>
        <dbReference type="SAM" id="MobiDB-lite"/>
    </source>
</evidence>
<dbReference type="EMBL" id="FOYW01000001">
    <property type="protein sequence ID" value="SFR48196.1"/>
    <property type="molecule type" value="Genomic_DNA"/>
</dbReference>
<name>A0A1I6H137_9GAMM</name>
<dbReference type="NCBIfam" id="TIGR02795">
    <property type="entry name" value="tol_pal_ybgF"/>
    <property type="match status" value="1"/>
</dbReference>
<dbReference type="InterPro" id="IPR019734">
    <property type="entry name" value="TPR_rpt"/>
</dbReference>
<gene>
    <name evidence="1" type="primary">cpoB</name>
    <name evidence="4" type="ORF">SAMN05216203_0716</name>
</gene>
<evidence type="ECO:0000313" key="4">
    <source>
        <dbReference type="EMBL" id="SFR48196.1"/>
    </source>
</evidence>
<dbReference type="Gene3D" id="1.25.40.10">
    <property type="entry name" value="Tetratricopeptide repeat domain"/>
    <property type="match status" value="1"/>
</dbReference>
<dbReference type="HAMAP" id="MF_02066">
    <property type="entry name" value="CpoB"/>
    <property type="match status" value="1"/>
</dbReference>
<dbReference type="STRING" id="650891.SAMN05216203_0716"/>
<dbReference type="RefSeq" id="WP_092008908.1">
    <property type="nucleotide sequence ID" value="NZ_FOYW01000001.1"/>
</dbReference>
<comment type="subcellular location">
    <subcellularLocation>
        <location evidence="1">Periplasm</location>
    </subcellularLocation>
</comment>
<dbReference type="Gene3D" id="1.20.5.110">
    <property type="match status" value="1"/>
</dbReference>
<dbReference type="InterPro" id="IPR034706">
    <property type="entry name" value="CpoB"/>
</dbReference>
<dbReference type="Pfam" id="PF16331">
    <property type="entry name" value="TolA_bind_tri"/>
    <property type="match status" value="1"/>
</dbReference>
<feature type="signal peptide" evidence="1">
    <location>
        <begin position="1"/>
        <end position="19"/>
    </location>
</feature>
<feature type="chain" id="PRO_5011803983" description="Cell division coordinator CpoB" evidence="1">
    <location>
        <begin position="20"/>
        <end position="255"/>
    </location>
</feature>
<keyword evidence="1" id="KW-0131">Cell cycle</keyword>
<feature type="coiled-coil region" evidence="1">
    <location>
        <begin position="43"/>
        <end position="77"/>
    </location>
</feature>
<feature type="domain" description="YbgF trimerisation" evidence="3">
    <location>
        <begin position="34"/>
        <end position="97"/>
    </location>
</feature>
<sequence precursor="true">MRKLLVAAVALAVSAGALAQSSTPAFQNNQSEARLLAANNQGNAELFFMIERLQEEVRNLRGELEEQRHQLNQLTRQSRERYIDLDQRIMELAERESTPRAGSGGSGSGTGERSQSTGNATTVAKEYREPSAEERQAYQRIQKLIQEQKAYDEAIGELYDFIAEYPEGDLTVNAYYWLGEVYLVKPQLEQAKQAFTIIATRYQDHRKAPDAMYKLGVVHDRMGERDQAQRYMKQVVDQYGTSQAAGLAKKYLEAS</sequence>
<comment type="similarity">
    <text evidence="1">Belongs to the CpoB family.</text>
</comment>